<evidence type="ECO:0000256" key="5">
    <source>
        <dbReference type="ARBA" id="ARBA00022692"/>
    </source>
</evidence>
<dbReference type="Proteomes" id="UP000318199">
    <property type="component" value="Unassembled WGS sequence"/>
</dbReference>
<keyword evidence="5 9" id="KW-0812">Transmembrane</keyword>
<dbReference type="Gene3D" id="3.30.70.1430">
    <property type="entry name" value="Multidrug efflux transporter AcrB pore domain"/>
    <property type="match status" value="2"/>
</dbReference>
<dbReference type="RefSeq" id="WP_145895650.1">
    <property type="nucleotide sequence ID" value="NZ_VOBQ01000021.1"/>
</dbReference>
<reference evidence="10 11" key="1">
    <citation type="submission" date="2019-07" db="EMBL/GenBank/DDBJ databases">
        <title>Caenimonas sedimenti sp. nov., isolated from activated sludge.</title>
        <authorList>
            <person name="Xu J."/>
        </authorList>
    </citation>
    <scope>NUCLEOTIDE SEQUENCE [LARGE SCALE GENOMIC DNA]</scope>
    <source>
        <strain evidence="10 11">HX-9-20</strain>
    </source>
</reference>
<dbReference type="InterPro" id="IPR001036">
    <property type="entry name" value="Acrflvin-R"/>
</dbReference>
<dbReference type="GO" id="GO:0008324">
    <property type="term" value="F:monoatomic cation transmembrane transporter activity"/>
    <property type="evidence" value="ECO:0007669"/>
    <property type="project" value="InterPro"/>
</dbReference>
<keyword evidence="7 9" id="KW-0472">Membrane</keyword>
<dbReference type="Gene3D" id="3.30.2090.10">
    <property type="entry name" value="Multidrug efflux transporter AcrB TolC docking domain, DN and DC subdomains"/>
    <property type="match status" value="2"/>
</dbReference>
<feature type="transmembrane region" description="Helical" evidence="9">
    <location>
        <begin position="337"/>
        <end position="356"/>
    </location>
</feature>
<comment type="subcellular location">
    <subcellularLocation>
        <location evidence="1">Cell membrane</location>
        <topology evidence="1">Multi-pass membrane protein</topology>
    </subcellularLocation>
</comment>
<dbReference type="SUPFAM" id="SSF82866">
    <property type="entry name" value="Multidrug efflux transporter AcrB transmembrane domain"/>
    <property type="match status" value="2"/>
</dbReference>
<feature type="transmembrane region" description="Helical" evidence="9">
    <location>
        <begin position="964"/>
        <end position="983"/>
    </location>
</feature>
<accession>A0A562ZHZ3</accession>
<evidence type="ECO:0000256" key="8">
    <source>
        <dbReference type="SAM" id="MobiDB-lite"/>
    </source>
</evidence>
<feature type="transmembrane region" description="Helical" evidence="9">
    <location>
        <begin position="444"/>
        <end position="464"/>
    </location>
</feature>
<dbReference type="NCBIfam" id="TIGR00914">
    <property type="entry name" value="2A0601"/>
    <property type="match status" value="1"/>
</dbReference>
<evidence type="ECO:0000256" key="2">
    <source>
        <dbReference type="ARBA" id="ARBA00010942"/>
    </source>
</evidence>
<feature type="region of interest" description="Disordered" evidence="8">
    <location>
        <begin position="1026"/>
        <end position="1049"/>
    </location>
</feature>
<name>A0A562ZHZ3_9BURK</name>
<organism evidence="10 11">
    <name type="scientific">Caenimonas sedimenti</name>
    <dbReference type="NCBI Taxonomy" id="2596921"/>
    <lineage>
        <taxon>Bacteria</taxon>
        <taxon>Pseudomonadati</taxon>
        <taxon>Pseudomonadota</taxon>
        <taxon>Betaproteobacteria</taxon>
        <taxon>Burkholderiales</taxon>
        <taxon>Comamonadaceae</taxon>
        <taxon>Caenimonas</taxon>
    </lineage>
</organism>
<dbReference type="InterPro" id="IPR004763">
    <property type="entry name" value="CusA-like"/>
</dbReference>
<keyword evidence="3" id="KW-0813">Transport</keyword>
<dbReference type="SUPFAM" id="SSF82714">
    <property type="entry name" value="Multidrug efflux transporter AcrB TolC docking domain, DN and DC subdomains"/>
    <property type="match status" value="2"/>
</dbReference>
<evidence type="ECO:0000313" key="11">
    <source>
        <dbReference type="Proteomes" id="UP000318199"/>
    </source>
</evidence>
<dbReference type="Gene3D" id="1.20.1640.10">
    <property type="entry name" value="Multidrug efflux transporter AcrB transmembrane domain"/>
    <property type="match status" value="2"/>
</dbReference>
<feature type="transmembrane region" description="Helical" evidence="9">
    <location>
        <begin position="476"/>
        <end position="499"/>
    </location>
</feature>
<evidence type="ECO:0000256" key="4">
    <source>
        <dbReference type="ARBA" id="ARBA00022475"/>
    </source>
</evidence>
<evidence type="ECO:0000256" key="9">
    <source>
        <dbReference type="SAM" id="Phobius"/>
    </source>
</evidence>
<evidence type="ECO:0000256" key="1">
    <source>
        <dbReference type="ARBA" id="ARBA00004651"/>
    </source>
</evidence>
<dbReference type="Pfam" id="PF00873">
    <property type="entry name" value="ACR_tran"/>
    <property type="match status" value="1"/>
</dbReference>
<keyword evidence="11" id="KW-1185">Reference proteome</keyword>
<dbReference type="InterPro" id="IPR027463">
    <property type="entry name" value="AcrB_DN_DC_subdom"/>
</dbReference>
<feature type="transmembrane region" description="Helical" evidence="9">
    <location>
        <begin position="363"/>
        <end position="383"/>
    </location>
</feature>
<evidence type="ECO:0000256" key="7">
    <source>
        <dbReference type="ARBA" id="ARBA00023136"/>
    </source>
</evidence>
<evidence type="ECO:0000256" key="6">
    <source>
        <dbReference type="ARBA" id="ARBA00022989"/>
    </source>
</evidence>
<dbReference type="PANTHER" id="PTHR32063:SF24">
    <property type="entry name" value="CATION EFFLUX SYSTEM (ACRB_ACRD_ACRF FAMILY)"/>
    <property type="match status" value="1"/>
</dbReference>
<feature type="transmembrane region" description="Helical" evidence="9">
    <location>
        <begin position="922"/>
        <end position="943"/>
    </location>
</feature>
<feature type="transmembrane region" description="Helical" evidence="9">
    <location>
        <begin position="866"/>
        <end position="885"/>
    </location>
</feature>
<comment type="caution">
    <text evidence="10">The sequence shown here is derived from an EMBL/GenBank/DDBJ whole genome shotgun (WGS) entry which is preliminary data.</text>
</comment>
<feature type="transmembrane region" description="Helical" evidence="9">
    <location>
        <begin position="995"/>
        <end position="1018"/>
    </location>
</feature>
<keyword evidence="4" id="KW-1003">Cell membrane</keyword>
<gene>
    <name evidence="10" type="ORF">FN976_23910</name>
</gene>
<comment type="similarity">
    <text evidence="2">Belongs to the resistance-nodulation-cell division (RND) (TC 2.A.6) family.</text>
</comment>
<sequence>MLNAIVDASLRYKVLVLVAFGVLVGLGIMAFRAVPVDAFPDVTPAQVNIYTESPGVAAEDIERLLTVPIEGAMAGLANVEVVRSVSLFGLSYVGVYFTDDVDIYFARRLVGEKLQEVKERLPQGYGEPVLGPNSSGLGQVFWYTIEDADKKLSAMDLRTLHDWTVRLILRTAPGVDDVTTWGGHEKQYQVQIDPRRLVKYGLSFKQVMEALAANNKQVGGQYLNIGVEQYLVRGLGLVANSADIGSIVVAERAGAPIYIRDVADVKEAPAVRFGAVTRDGRETVLGIALARINENAATVVEGVKAKLKIAQAALPKGIELKAVYDRTEIVDKAMKTASSALLEGSILVAVVLFLFLGEFRSAIVVIVTLPLAMLFAFIMMYRFGLSANLMSLAGLAIGIGMMVDGAVVMVENAFRLLSHARESGRPINRTHVVLEAAREVANPIAFAIMIIIVVFLPLFSLTGLEGKLFKPMALTITFAMAGSLLLSLTLVPVLAAMILKPKEEKDTWLVAKAKGIYLPLLDWALDRKKVVIGAAVGLLLFSLALFPFLGKEFMPQLQEGAIMFRVVGIPSTSLDESIRVANVMDASLRKKYPQVRSVLATIGRAEKGETADVNYMEVLLDLKPQDEWPTKQSYSALGKEMQEFLEGEVQTAVFGATQPIQMRVEELISGVRATLALKVYGEDLDRLEELSAQLKGVIGAVPGVADLSAEANKGKPQMVIKVDRAAAARYGLNADDILEIVQSGIGGSTVSTLIDGTRRFDIAVRLADEFRSSPSAIAAIPIRTSEGALVPFSQVAKIELAEGYTFVRREALQRYAVLQMDVQGRDVDSFVKDANAAIQAKVKLPQGYWVEWGGAFENQQRAMARLALIVPLTIGLIFILLYTAFNSVRHATLIIANVPFAIIGGIIGLFITGQYLSVPSAIGFIAVFGVAMLNGIVLVTFLNEQRKHGLSIRDAVRQGAALRLRPVLMTASVAILGLVPMLLSSGVGAETQRPLATVVVGGLITSTLLTLLLLPLIYEWSETRAEAKRVRDDPPEESDPPLLAAKEMP</sequence>
<dbReference type="SUPFAM" id="SSF82693">
    <property type="entry name" value="Multidrug efflux transporter AcrB pore domain, PN1, PN2, PC1 and PC2 subdomains"/>
    <property type="match status" value="2"/>
</dbReference>
<proteinExistence type="inferred from homology"/>
<dbReference type="Gene3D" id="3.30.70.1440">
    <property type="entry name" value="Multidrug efflux transporter AcrB pore domain"/>
    <property type="match status" value="1"/>
</dbReference>
<feature type="transmembrane region" description="Helical" evidence="9">
    <location>
        <begin position="12"/>
        <end position="31"/>
    </location>
</feature>
<dbReference type="GO" id="GO:0042910">
    <property type="term" value="F:xenobiotic transmembrane transporter activity"/>
    <property type="evidence" value="ECO:0007669"/>
    <property type="project" value="TreeGrafter"/>
</dbReference>
<dbReference type="EMBL" id="VOBQ01000021">
    <property type="protein sequence ID" value="TWO67997.1"/>
    <property type="molecule type" value="Genomic_DNA"/>
</dbReference>
<evidence type="ECO:0000313" key="10">
    <source>
        <dbReference type="EMBL" id="TWO67997.1"/>
    </source>
</evidence>
<feature type="transmembrane region" description="Helical" evidence="9">
    <location>
        <begin position="389"/>
        <end position="410"/>
    </location>
</feature>
<dbReference type="OrthoDB" id="9798415at2"/>
<dbReference type="AlphaFoldDB" id="A0A562ZHZ3"/>
<keyword evidence="6 9" id="KW-1133">Transmembrane helix</keyword>
<dbReference type="PRINTS" id="PR00702">
    <property type="entry name" value="ACRIFLAVINRP"/>
</dbReference>
<protein>
    <submittedName>
        <fullName evidence="10">Efflux RND transporter permease subunit</fullName>
    </submittedName>
</protein>
<evidence type="ECO:0000256" key="3">
    <source>
        <dbReference type="ARBA" id="ARBA00022448"/>
    </source>
</evidence>
<dbReference type="GO" id="GO:0005886">
    <property type="term" value="C:plasma membrane"/>
    <property type="evidence" value="ECO:0007669"/>
    <property type="project" value="UniProtKB-SubCell"/>
</dbReference>
<feature type="transmembrane region" description="Helical" evidence="9">
    <location>
        <begin position="892"/>
        <end position="916"/>
    </location>
</feature>
<dbReference type="Gene3D" id="3.30.70.1320">
    <property type="entry name" value="Multidrug efflux transporter AcrB pore domain like"/>
    <property type="match status" value="1"/>
</dbReference>
<dbReference type="PANTHER" id="PTHR32063">
    <property type="match status" value="1"/>
</dbReference>
<feature type="transmembrane region" description="Helical" evidence="9">
    <location>
        <begin position="530"/>
        <end position="549"/>
    </location>
</feature>